<dbReference type="Pfam" id="PF09430">
    <property type="entry name" value="EMC7_beta-sandw"/>
    <property type="match status" value="1"/>
</dbReference>
<proteinExistence type="inferred from homology"/>
<accession>A0A835T971</accession>
<dbReference type="GO" id="GO:0030246">
    <property type="term" value="F:carbohydrate binding"/>
    <property type="evidence" value="ECO:0007669"/>
    <property type="project" value="InterPro"/>
</dbReference>
<keyword evidence="6 8" id="KW-0472">Membrane</keyword>
<comment type="similarity">
    <text evidence="2">Belongs to the EMC7 family.</text>
</comment>
<evidence type="ECO:0000256" key="2">
    <source>
        <dbReference type="ARBA" id="ARBA00008880"/>
    </source>
</evidence>
<evidence type="ECO:0000259" key="9">
    <source>
        <dbReference type="Pfam" id="PF09430"/>
    </source>
</evidence>
<reference evidence="10" key="1">
    <citation type="journal article" date="2020" name="bioRxiv">
        <title>Comparative genomics of Chlamydomonas.</title>
        <authorList>
            <person name="Craig R.J."/>
            <person name="Hasan A.R."/>
            <person name="Ness R.W."/>
            <person name="Keightley P.D."/>
        </authorList>
    </citation>
    <scope>NUCLEOTIDE SEQUENCE</scope>
    <source>
        <strain evidence="10">SAG 7.73</strain>
    </source>
</reference>
<feature type="transmembrane region" description="Helical" evidence="8">
    <location>
        <begin position="131"/>
        <end position="148"/>
    </location>
</feature>
<sequence>MLGLLGLVSGHESGVIRGRVFVPANINHSTTTIILHTSTGEELRTFVNAEGAFAFHDVPSGVHLLQPFNLHLVYPEVRLEVNRKGVVSRAALSHNRNMVLNIPLALRPAMEAGYYEKRKPFDVWSFIKSPYGLMIVFSLFAIIVFPRLKMDPEDYKEMQETMKVGGGPGGAAGGGAIGGGQQAPRLRQ</sequence>
<evidence type="ECO:0000313" key="10">
    <source>
        <dbReference type="EMBL" id="KAG2434715.1"/>
    </source>
</evidence>
<gene>
    <name evidence="10" type="ORF">HXX76_007605</name>
</gene>
<dbReference type="OrthoDB" id="27095at2759"/>
<dbReference type="GO" id="GO:0072546">
    <property type="term" value="C:EMC complex"/>
    <property type="evidence" value="ECO:0007669"/>
    <property type="project" value="TreeGrafter"/>
</dbReference>
<dbReference type="PANTHER" id="PTHR13605">
    <property type="entry name" value="ER MEMBRANE PROTEIN COMPLEX SUBUNIT 7"/>
    <property type="match status" value="1"/>
</dbReference>
<name>A0A835T971_CHLIN</name>
<organism evidence="10 11">
    <name type="scientific">Chlamydomonas incerta</name>
    <dbReference type="NCBI Taxonomy" id="51695"/>
    <lineage>
        <taxon>Eukaryota</taxon>
        <taxon>Viridiplantae</taxon>
        <taxon>Chlorophyta</taxon>
        <taxon>core chlorophytes</taxon>
        <taxon>Chlorophyceae</taxon>
        <taxon>CS clade</taxon>
        <taxon>Chlamydomonadales</taxon>
        <taxon>Chlamydomonadaceae</taxon>
        <taxon>Chlamydomonas</taxon>
    </lineage>
</organism>
<keyword evidence="4" id="KW-0732">Signal</keyword>
<evidence type="ECO:0000313" key="11">
    <source>
        <dbReference type="Proteomes" id="UP000650467"/>
    </source>
</evidence>
<dbReference type="AlphaFoldDB" id="A0A835T971"/>
<evidence type="ECO:0000256" key="1">
    <source>
        <dbReference type="ARBA" id="ARBA00004167"/>
    </source>
</evidence>
<dbReference type="InterPro" id="IPR013784">
    <property type="entry name" value="Carb-bd-like_fold"/>
</dbReference>
<evidence type="ECO:0000256" key="5">
    <source>
        <dbReference type="ARBA" id="ARBA00022989"/>
    </source>
</evidence>
<evidence type="ECO:0000256" key="8">
    <source>
        <dbReference type="SAM" id="Phobius"/>
    </source>
</evidence>
<protein>
    <recommendedName>
        <fullName evidence="9">ER membrane protein complex subunit 7 beta-sandwich domain-containing protein</fullName>
    </recommendedName>
</protein>
<evidence type="ECO:0000256" key="3">
    <source>
        <dbReference type="ARBA" id="ARBA00022692"/>
    </source>
</evidence>
<dbReference type="InterPro" id="IPR039163">
    <property type="entry name" value="EMC7"/>
</dbReference>
<comment type="caution">
    <text evidence="10">The sequence shown here is derived from an EMBL/GenBank/DDBJ whole genome shotgun (WGS) entry which is preliminary data.</text>
</comment>
<dbReference type="SUPFAM" id="SSF49452">
    <property type="entry name" value="Starch-binding domain-like"/>
    <property type="match status" value="1"/>
</dbReference>
<feature type="domain" description="ER membrane protein complex subunit 7 beta-sandwich" evidence="9">
    <location>
        <begin position="26"/>
        <end position="134"/>
    </location>
</feature>
<dbReference type="PANTHER" id="PTHR13605:SF4">
    <property type="entry name" value="ER MEMBRANE PROTEIN COMPLEX SUBUNIT 7"/>
    <property type="match status" value="1"/>
</dbReference>
<dbReference type="InterPro" id="IPR019008">
    <property type="entry name" value="Beta_sandwich_EMC7"/>
</dbReference>
<feature type="region of interest" description="Disordered" evidence="7">
    <location>
        <begin position="163"/>
        <end position="188"/>
    </location>
</feature>
<evidence type="ECO:0000256" key="7">
    <source>
        <dbReference type="SAM" id="MobiDB-lite"/>
    </source>
</evidence>
<evidence type="ECO:0000256" key="6">
    <source>
        <dbReference type="ARBA" id="ARBA00023136"/>
    </source>
</evidence>
<keyword evidence="11" id="KW-1185">Reference proteome</keyword>
<keyword evidence="3 8" id="KW-0812">Transmembrane</keyword>
<dbReference type="EMBL" id="JAEHOC010000016">
    <property type="protein sequence ID" value="KAG2434715.1"/>
    <property type="molecule type" value="Genomic_DNA"/>
</dbReference>
<evidence type="ECO:0000256" key="4">
    <source>
        <dbReference type="ARBA" id="ARBA00022729"/>
    </source>
</evidence>
<feature type="compositionally biased region" description="Gly residues" evidence="7">
    <location>
        <begin position="164"/>
        <end position="181"/>
    </location>
</feature>
<keyword evidence="5 8" id="KW-1133">Transmembrane helix</keyword>
<comment type="subcellular location">
    <subcellularLocation>
        <location evidence="1">Membrane</location>
        <topology evidence="1">Single-pass membrane protein</topology>
    </subcellularLocation>
</comment>
<dbReference type="Proteomes" id="UP000650467">
    <property type="component" value="Unassembled WGS sequence"/>
</dbReference>